<dbReference type="RefSeq" id="XP_025404404.1">
    <property type="nucleotide sequence ID" value="XM_025542126.1"/>
</dbReference>
<feature type="compositionally biased region" description="Low complexity" evidence="1">
    <location>
        <begin position="23"/>
        <end position="38"/>
    </location>
</feature>
<keyword evidence="3" id="KW-1185">Reference proteome</keyword>
<evidence type="ECO:0000313" key="3">
    <source>
        <dbReference type="Proteomes" id="UP000247233"/>
    </source>
</evidence>
<sequence length="213" mass="23136">MTDLSSEDCASTQVPPHDEQQAFTSQSHTSQGTSGFSTAESPNCRHEANVEVVYPYAIEEPDDEPTDTEQSMGSKGTPMTHLLLRDSADGLQGELVDSMEGLYCDSDNSSHRVGISQRRGKKRKSPGATPGSVWLFRRSSSSTTPDVQYEQRSGSPKRPPKRSRHSREQSESLWQRYTSDTGSSGSFTSLSPSTDTSGATPDGYPGTDSMDTN</sequence>
<evidence type="ECO:0000313" key="2">
    <source>
        <dbReference type="EMBL" id="PWY92665.1"/>
    </source>
</evidence>
<dbReference type="VEuPathDB" id="FungiDB:BO70DRAFT_357810"/>
<dbReference type="Proteomes" id="UP000247233">
    <property type="component" value="Unassembled WGS sequence"/>
</dbReference>
<proteinExistence type="predicted"/>
<reference evidence="2 3" key="1">
    <citation type="submission" date="2016-12" db="EMBL/GenBank/DDBJ databases">
        <title>The genomes of Aspergillus section Nigri reveals drivers in fungal speciation.</title>
        <authorList>
            <consortium name="DOE Joint Genome Institute"/>
            <person name="Vesth T.C."/>
            <person name="Nybo J."/>
            <person name="Theobald S."/>
            <person name="Brandl J."/>
            <person name="Frisvad J.C."/>
            <person name="Nielsen K.F."/>
            <person name="Lyhne E.K."/>
            <person name="Kogle M.E."/>
            <person name="Kuo A."/>
            <person name="Riley R."/>
            <person name="Clum A."/>
            <person name="Nolan M."/>
            <person name="Lipzen A."/>
            <person name="Salamov A."/>
            <person name="Henrissat B."/>
            <person name="Wiebenga A."/>
            <person name="De Vries R.P."/>
            <person name="Grigoriev I.V."/>
            <person name="Mortensen U.H."/>
            <person name="Andersen M.R."/>
            <person name="Baker S.E."/>
        </authorList>
    </citation>
    <scope>NUCLEOTIDE SEQUENCE [LARGE SCALE GENOMIC DNA]</scope>
    <source>
        <strain evidence="2 3">CBS 117.55</strain>
    </source>
</reference>
<feature type="compositionally biased region" description="Low complexity" evidence="1">
    <location>
        <begin position="178"/>
        <end position="195"/>
    </location>
</feature>
<dbReference type="AlphaFoldDB" id="A0A317X2U7"/>
<comment type="caution">
    <text evidence="2">The sequence shown here is derived from an EMBL/GenBank/DDBJ whole genome shotgun (WGS) entry which is preliminary data.</text>
</comment>
<name>A0A317X2U7_9EURO</name>
<gene>
    <name evidence="2" type="ORF">BO70DRAFT_357810</name>
</gene>
<dbReference type="GeneID" id="37064363"/>
<evidence type="ECO:0000256" key="1">
    <source>
        <dbReference type="SAM" id="MobiDB-lite"/>
    </source>
</evidence>
<organism evidence="2 3">
    <name type="scientific">Aspergillus heteromorphus CBS 117.55</name>
    <dbReference type="NCBI Taxonomy" id="1448321"/>
    <lineage>
        <taxon>Eukaryota</taxon>
        <taxon>Fungi</taxon>
        <taxon>Dikarya</taxon>
        <taxon>Ascomycota</taxon>
        <taxon>Pezizomycotina</taxon>
        <taxon>Eurotiomycetes</taxon>
        <taxon>Eurotiomycetidae</taxon>
        <taxon>Eurotiales</taxon>
        <taxon>Aspergillaceae</taxon>
        <taxon>Aspergillus</taxon>
        <taxon>Aspergillus subgen. Circumdati</taxon>
    </lineage>
</organism>
<protein>
    <submittedName>
        <fullName evidence="2">Uncharacterized protein</fullName>
    </submittedName>
</protein>
<accession>A0A317X2U7</accession>
<feature type="region of interest" description="Disordered" evidence="1">
    <location>
        <begin position="1"/>
        <end position="86"/>
    </location>
</feature>
<dbReference type="EMBL" id="MSFL01000001">
    <property type="protein sequence ID" value="PWY92665.1"/>
    <property type="molecule type" value="Genomic_DNA"/>
</dbReference>
<feature type="region of interest" description="Disordered" evidence="1">
    <location>
        <begin position="101"/>
        <end position="213"/>
    </location>
</feature>
<dbReference type="OrthoDB" id="4186058at2759"/>